<proteinExistence type="predicted"/>
<dbReference type="GO" id="GO:0004252">
    <property type="term" value="F:serine-type endopeptidase activity"/>
    <property type="evidence" value="ECO:0007669"/>
    <property type="project" value="InterPro"/>
</dbReference>
<evidence type="ECO:0000313" key="7">
    <source>
        <dbReference type="Ensembl" id="ENSXETP00000025711"/>
    </source>
</evidence>
<keyword evidence="5" id="KW-0732">Signal</keyword>
<sequence>MSQCLITPSTVCLITAFSVSPTDCGNKPKVKNFQRGVRIIGGHYSQAGAWPWAVSIQHGNGKDYTHFCGGSILNVKWVLTAASCFTKHKKLVFGAHHLARLGPEVQFGKIKQLIIHENYSPIERPTHDIALVELEAAIKYNDYTQPACIPAITVNVEEKDDCYVSAWGFLNESPTETLTIMQEAQVNIIPKKTCNSKQWYKGKIKDFSLCAHYTSENSDSCLGDVGGPLTCRRIDAYTYMVVGIAGSGYGCPKEKQPHVYTATQHYIEWIDNKIYGDKNTQVKAERSKRSEPQLISFPHLITQSLKTEDQVTLFPLQTTPFLQTKKLKRYLANAFELKAAAQFKTTVNPNEDSASSIRHSSAPTPLLDSQLFVDTSPAQNVQVTPTPEPAFVDLLQSLWHSLMKMYRHIIAYVRGLTNGHQADFS</sequence>
<dbReference type="FunFam" id="2.40.10.10:FF:000003">
    <property type="entry name" value="Transmembrane serine protease 3"/>
    <property type="match status" value="1"/>
</dbReference>
<dbReference type="CDD" id="cd00190">
    <property type="entry name" value="Tryp_SPc"/>
    <property type="match status" value="1"/>
</dbReference>
<dbReference type="PANTHER" id="PTHR24252:SF8">
    <property type="entry name" value="ACROSIN"/>
    <property type="match status" value="1"/>
</dbReference>
<evidence type="ECO:0000259" key="6">
    <source>
        <dbReference type="PROSITE" id="PS50240"/>
    </source>
</evidence>
<dbReference type="Gene3D" id="2.40.10.10">
    <property type="entry name" value="Trypsin-like serine proteases"/>
    <property type="match status" value="2"/>
</dbReference>
<organism evidence="7">
    <name type="scientific">Xenopus tropicalis</name>
    <name type="common">Western clawed frog</name>
    <name type="synonym">Silurana tropicalis</name>
    <dbReference type="NCBI Taxonomy" id="8364"/>
    <lineage>
        <taxon>Eukaryota</taxon>
        <taxon>Metazoa</taxon>
        <taxon>Chordata</taxon>
        <taxon>Craniata</taxon>
        <taxon>Vertebrata</taxon>
        <taxon>Euteleostomi</taxon>
        <taxon>Amphibia</taxon>
        <taxon>Batrachia</taxon>
        <taxon>Anura</taxon>
        <taxon>Pipoidea</taxon>
        <taxon>Pipidae</taxon>
        <taxon>Xenopodinae</taxon>
        <taxon>Xenopus</taxon>
        <taxon>Silurana</taxon>
    </lineage>
</organism>
<dbReference type="InterPro" id="IPR009003">
    <property type="entry name" value="Peptidase_S1_PA"/>
</dbReference>
<dbReference type="Bgee" id="ENSXETG00000011752">
    <property type="expression patterns" value="Expressed in neurula embryo and 2 other cell types or tissues"/>
</dbReference>
<evidence type="ECO:0000256" key="1">
    <source>
        <dbReference type="ARBA" id="ARBA00022670"/>
    </source>
</evidence>
<name>F7E298_XENTR</name>
<feature type="domain" description="Peptidase S1" evidence="6">
    <location>
        <begin position="39"/>
        <end position="275"/>
    </location>
</feature>
<reference evidence="7" key="1">
    <citation type="journal article" date="2010" name="Science">
        <title>The genome of the Western clawed frog Xenopus tropicalis.</title>
        <authorList>
            <person name="Hellsten U."/>
            <person name="Harland R.M."/>
            <person name="Gilchrist M.J."/>
            <person name="Hendrix D."/>
            <person name="Jurka J."/>
            <person name="Kapitonov V."/>
            <person name="Ovcharenko I."/>
            <person name="Putnam N.H."/>
            <person name="Shu S."/>
            <person name="Taher L."/>
            <person name="Blitz I.L."/>
            <person name="Blumberg B."/>
            <person name="Dichmann D.S."/>
            <person name="Dubchak I."/>
            <person name="Amaya E."/>
            <person name="Detter J.C."/>
            <person name="Fletcher R."/>
            <person name="Gerhard D.S."/>
            <person name="Goodstein D."/>
            <person name="Graves T."/>
            <person name="Grigoriev I.V."/>
            <person name="Grimwood J."/>
            <person name="Kawashima T."/>
            <person name="Lindquist E."/>
            <person name="Lucas S.M."/>
            <person name="Mead P.E."/>
            <person name="Mitros T."/>
            <person name="Ogino H."/>
            <person name="Ohta Y."/>
            <person name="Poliakov A.V."/>
            <person name="Pollet N."/>
            <person name="Robert J."/>
            <person name="Salamov A."/>
            <person name="Sater A.K."/>
            <person name="Schmutz J."/>
            <person name="Terry A."/>
            <person name="Vize P.D."/>
            <person name="Warren W.C."/>
            <person name="Wells D."/>
            <person name="Wills A."/>
            <person name="Wilson R.K."/>
            <person name="Zimmerman L.B."/>
            <person name="Zorn A.M."/>
            <person name="Grainger R."/>
            <person name="Grammer T."/>
            <person name="Khokha M.K."/>
            <person name="Richardson P.M."/>
            <person name="Rokhsar D.S."/>
        </authorList>
    </citation>
    <scope>NUCLEOTIDE SEQUENCE [LARGE SCALE GENOMIC DNA]</scope>
    <source>
        <strain evidence="7">Nigerian</strain>
    </source>
</reference>
<evidence type="ECO:0000256" key="4">
    <source>
        <dbReference type="ARBA" id="ARBA00023157"/>
    </source>
</evidence>
<dbReference type="InParanoid" id="F7E298"/>
<accession>F7E298</accession>
<keyword evidence="2" id="KW-0378">Hydrolase</keyword>
<dbReference type="GeneTree" id="ENSGT00940000162777"/>
<dbReference type="InterPro" id="IPR001314">
    <property type="entry name" value="Peptidase_S1A"/>
</dbReference>
<keyword evidence="1" id="KW-0645">Protease</keyword>
<dbReference type="SUPFAM" id="SSF50494">
    <property type="entry name" value="Trypsin-like serine proteases"/>
    <property type="match status" value="1"/>
</dbReference>
<dbReference type="InterPro" id="IPR043504">
    <property type="entry name" value="Peptidase_S1_PA_chymotrypsin"/>
</dbReference>
<evidence type="ECO:0000256" key="2">
    <source>
        <dbReference type="ARBA" id="ARBA00022801"/>
    </source>
</evidence>
<reference evidence="7" key="2">
    <citation type="submission" date="2011-06" db="UniProtKB">
        <authorList>
            <consortium name="Ensembl"/>
        </authorList>
    </citation>
    <scope>IDENTIFICATION</scope>
</reference>
<dbReference type="PANTHER" id="PTHR24252">
    <property type="entry name" value="ACROSIN-RELATED"/>
    <property type="match status" value="1"/>
</dbReference>
<feature type="chain" id="PRO_5030170076" description="Peptidase S1 domain-containing protein" evidence="5">
    <location>
        <begin position="25"/>
        <end position="425"/>
    </location>
</feature>
<evidence type="ECO:0000256" key="5">
    <source>
        <dbReference type="SAM" id="SignalP"/>
    </source>
</evidence>
<protein>
    <recommendedName>
        <fullName evidence="6">Peptidase S1 domain-containing protein</fullName>
    </recommendedName>
</protein>
<keyword evidence="4" id="KW-1015">Disulfide bond</keyword>
<feature type="signal peptide" evidence="5">
    <location>
        <begin position="1"/>
        <end position="24"/>
    </location>
</feature>
<dbReference type="InterPro" id="IPR001254">
    <property type="entry name" value="Trypsin_dom"/>
</dbReference>
<dbReference type="Pfam" id="PF00089">
    <property type="entry name" value="Trypsin"/>
    <property type="match status" value="1"/>
</dbReference>
<dbReference type="SMART" id="SM00020">
    <property type="entry name" value="Tryp_SPc"/>
    <property type="match status" value="1"/>
</dbReference>
<dbReference type="PROSITE" id="PS50240">
    <property type="entry name" value="TRYPSIN_DOM"/>
    <property type="match status" value="1"/>
</dbReference>
<dbReference type="HOGENOM" id="CLU_006842_0_4_1"/>
<dbReference type="GO" id="GO:0006508">
    <property type="term" value="P:proteolysis"/>
    <property type="evidence" value="ECO:0007669"/>
    <property type="project" value="UniProtKB-KW"/>
</dbReference>
<keyword evidence="3" id="KW-0720">Serine protease</keyword>
<dbReference type="eggNOG" id="KOG3627">
    <property type="taxonomic scope" value="Eukaryota"/>
</dbReference>
<dbReference type="AlphaFoldDB" id="F7E298"/>
<evidence type="ECO:0000256" key="3">
    <source>
        <dbReference type="ARBA" id="ARBA00022825"/>
    </source>
</evidence>
<dbReference type="Ensembl" id="ENSXETT00000025711">
    <property type="protein sequence ID" value="ENSXETP00000025711"/>
    <property type="gene ID" value="ENSXETG00000011752"/>
</dbReference>
<dbReference type="PRINTS" id="PR00722">
    <property type="entry name" value="CHYMOTRYPSIN"/>
</dbReference>